<organism evidence="5 6">
    <name type="scientific">Hansschlegelia quercus</name>
    <dbReference type="NCBI Taxonomy" id="2528245"/>
    <lineage>
        <taxon>Bacteria</taxon>
        <taxon>Pseudomonadati</taxon>
        <taxon>Pseudomonadota</taxon>
        <taxon>Alphaproteobacteria</taxon>
        <taxon>Hyphomicrobiales</taxon>
        <taxon>Methylopilaceae</taxon>
        <taxon>Hansschlegelia</taxon>
    </lineage>
</organism>
<dbReference type="InterPro" id="IPR036286">
    <property type="entry name" value="LexA/Signal_pep-like_sf"/>
</dbReference>
<evidence type="ECO:0000313" key="5">
    <source>
        <dbReference type="EMBL" id="TBN52569.1"/>
    </source>
</evidence>
<dbReference type="EMBL" id="SIUB01000005">
    <property type="protein sequence ID" value="TBN52569.1"/>
    <property type="molecule type" value="Genomic_DNA"/>
</dbReference>
<accession>A0A4V2JDY4</accession>
<dbReference type="Pfam" id="PF00717">
    <property type="entry name" value="Peptidase_S24"/>
    <property type="match status" value="1"/>
</dbReference>
<feature type="domain" description="Peptidase S24/S26A/S26B/S26C" evidence="4">
    <location>
        <begin position="87"/>
        <end position="205"/>
    </location>
</feature>
<dbReference type="AlphaFoldDB" id="A0A4V2JDY4"/>
<gene>
    <name evidence="5" type="ORF">EYR15_12125</name>
</gene>
<evidence type="ECO:0000259" key="4">
    <source>
        <dbReference type="Pfam" id="PF00717"/>
    </source>
</evidence>
<sequence length="209" mass="22320">MLGHGQIWAAIDALAAKNGLSASGLAKKSGLDPTTFNRSKRIAVDGRPRWPSTESIAKALDATATNLDNFMGLLTEGSSRAPSRNVPLLGLAQAGAGGFFDDAGFPIGQGWDEIGFPQADGQMYALEISGDSMAPVFRDGDVVLVQPGAAVRRGDRVIVKTTDGEVMAKELARQTAKQVELRSLNREHADRTFAAKEIDWIARIVWASQ</sequence>
<evidence type="ECO:0000313" key="6">
    <source>
        <dbReference type="Proteomes" id="UP000291613"/>
    </source>
</evidence>
<keyword evidence="1" id="KW-0805">Transcription regulation</keyword>
<keyword evidence="3" id="KW-0804">Transcription</keyword>
<keyword evidence="2" id="KW-0238">DNA-binding</keyword>
<dbReference type="Gene3D" id="2.10.109.10">
    <property type="entry name" value="Umud Fragment, subunit A"/>
    <property type="match status" value="1"/>
</dbReference>
<keyword evidence="6" id="KW-1185">Reference proteome</keyword>
<evidence type="ECO:0000256" key="2">
    <source>
        <dbReference type="ARBA" id="ARBA00023125"/>
    </source>
</evidence>
<evidence type="ECO:0000256" key="1">
    <source>
        <dbReference type="ARBA" id="ARBA00023015"/>
    </source>
</evidence>
<dbReference type="PANTHER" id="PTHR40661">
    <property type="match status" value="1"/>
</dbReference>
<protein>
    <submittedName>
        <fullName evidence="5">Helix-turn-helix transcriptional regulator</fullName>
    </submittedName>
</protein>
<dbReference type="SUPFAM" id="SSF51306">
    <property type="entry name" value="LexA/Signal peptidase"/>
    <property type="match status" value="1"/>
</dbReference>
<comment type="caution">
    <text evidence="5">The sequence shown here is derived from an EMBL/GenBank/DDBJ whole genome shotgun (WGS) entry which is preliminary data.</text>
</comment>
<proteinExistence type="predicted"/>
<evidence type="ECO:0000256" key="3">
    <source>
        <dbReference type="ARBA" id="ARBA00023163"/>
    </source>
</evidence>
<dbReference type="PANTHER" id="PTHR40661:SF3">
    <property type="entry name" value="FELS-1 PROPHAGE TRANSCRIPTIONAL REGULATOR"/>
    <property type="match status" value="1"/>
</dbReference>
<dbReference type="Proteomes" id="UP000291613">
    <property type="component" value="Unassembled WGS sequence"/>
</dbReference>
<reference evidence="5 6" key="1">
    <citation type="submission" date="2019-02" db="EMBL/GenBank/DDBJ databases">
        <title>Hansschlegelia quercus sp. nov., a novel methylotrophic bacterium from buds of oak (Quercus robur L.).</title>
        <authorList>
            <person name="Agafonova N.V."/>
            <person name="Kaparullina E.N."/>
            <person name="Grouzdev D.S."/>
            <person name="Doronina N.V."/>
        </authorList>
    </citation>
    <scope>NUCLEOTIDE SEQUENCE [LARGE SCALE GENOMIC DNA]</scope>
    <source>
        <strain evidence="5 6">Dub</strain>
    </source>
</reference>
<dbReference type="CDD" id="cd06529">
    <property type="entry name" value="S24_LexA-like"/>
    <property type="match status" value="1"/>
</dbReference>
<dbReference type="InterPro" id="IPR039418">
    <property type="entry name" value="LexA-like"/>
</dbReference>
<dbReference type="GO" id="GO:0003677">
    <property type="term" value="F:DNA binding"/>
    <property type="evidence" value="ECO:0007669"/>
    <property type="project" value="UniProtKB-KW"/>
</dbReference>
<dbReference type="RefSeq" id="WP_131003801.1">
    <property type="nucleotide sequence ID" value="NZ_JBHSZR010000013.1"/>
</dbReference>
<dbReference type="OrthoDB" id="9792157at2"/>
<dbReference type="InterPro" id="IPR015927">
    <property type="entry name" value="Peptidase_S24_S26A/B/C"/>
</dbReference>
<name>A0A4V2JDY4_9HYPH</name>